<dbReference type="GO" id="GO:0004815">
    <property type="term" value="F:aspartate-tRNA ligase activity"/>
    <property type="evidence" value="ECO:0007669"/>
    <property type="project" value="UniProtKB-UniRule"/>
</dbReference>
<gene>
    <name evidence="7" type="primary">aspS</name>
    <name evidence="9" type="ORF">C8E03_101637</name>
</gene>
<comment type="subunit">
    <text evidence="7">Homodimer.</text>
</comment>
<protein>
    <recommendedName>
        <fullName evidence="7">Aspartate--tRNA(Asp/Asn) ligase</fullName>
        <ecNumber evidence="7">6.1.1.23</ecNumber>
    </recommendedName>
    <alternativeName>
        <fullName evidence="7">Aspartyl-tRNA synthetase</fullName>
        <shortName evidence="7">AspRS</shortName>
    </alternativeName>
    <alternativeName>
        <fullName evidence="7">Non-discriminating aspartyl-tRNA synthetase</fullName>
        <shortName evidence="7">ND-AspRS</shortName>
    </alternativeName>
</protein>
<dbReference type="InterPro" id="IPR047090">
    <property type="entry name" value="AspRS_core"/>
</dbReference>
<keyword evidence="2 7" id="KW-0436">Ligase</keyword>
<feature type="binding site" evidence="7">
    <location>
        <position position="228"/>
    </location>
    <ligand>
        <name>L-aspartate</name>
        <dbReference type="ChEBI" id="CHEBI:29991"/>
    </ligand>
</feature>
<comment type="catalytic activity">
    <reaction evidence="7">
        <text>tRNA(Asx) + L-aspartate + ATP = L-aspartyl-tRNA(Asx) + AMP + diphosphate</text>
        <dbReference type="Rhea" id="RHEA:18349"/>
        <dbReference type="Rhea" id="RHEA-COMP:9710"/>
        <dbReference type="Rhea" id="RHEA-COMP:9711"/>
        <dbReference type="ChEBI" id="CHEBI:29991"/>
        <dbReference type="ChEBI" id="CHEBI:30616"/>
        <dbReference type="ChEBI" id="CHEBI:33019"/>
        <dbReference type="ChEBI" id="CHEBI:78442"/>
        <dbReference type="ChEBI" id="CHEBI:78516"/>
        <dbReference type="ChEBI" id="CHEBI:456215"/>
        <dbReference type="EC" id="6.1.1.23"/>
    </reaction>
</comment>
<dbReference type="HAMAP" id="MF_00044">
    <property type="entry name" value="Asp_tRNA_synth_type1"/>
    <property type="match status" value="1"/>
</dbReference>
<dbReference type="InterPro" id="IPR047089">
    <property type="entry name" value="Asp-tRNA-ligase_1_N"/>
</dbReference>
<evidence type="ECO:0000256" key="7">
    <source>
        <dbReference type="HAMAP-Rule" id="MF_00044"/>
    </source>
</evidence>
<feature type="binding site" evidence="7">
    <location>
        <position position="182"/>
    </location>
    <ligand>
        <name>L-aspartate</name>
        <dbReference type="ChEBI" id="CHEBI:29991"/>
    </ligand>
</feature>
<feature type="domain" description="Aminoacyl-transfer RNA synthetases class-II family profile" evidence="8">
    <location>
        <begin position="160"/>
        <end position="563"/>
    </location>
</feature>
<organism evidence="9 10">
    <name type="scientific">Lachnotalea glycerini</name>
    <dbReference type="NCBI Taxonomy" id="1763509"/>
    <lineage>
        <taxon>Bacteria</taxon>
        <taxon>Bacillati</taxon>
        <taxon>Bacillota</taxon>
        <taxon>Clostridia</taxon>
        <taxon>Lachnospirales</taxon>
        <taxon>Lachnospiraceae</taxon>
        <taxon>Lachnotalea</taxon>
    </lineage>
</organism>
<dbReference type="GO" id="GO:0005737">
    <property type="term" value="C:cytoplasm"/>
    <property type="evidence" value="ECO:0007669"/>
    <property type="project" value="UniProtKB-SubCell"/>
</dbReference>
<dbReference type="RefSeq" id="WP_110290267.1">
    <property type="nucleotide sequence ID" value="NZ_QICS01000001.1"/>
</dbReference>
<dbReference type="InterPro" id="IPR004524">
    <property type="entry name" value="Asp-tRNA-ligase_1"/>
</dbReference>
<evidence type="ECO:0000313" key="9">
    <source>
        <dbReference type="EMBL" id="PXV96004.1"/>
    </source>
</evidence>
<dbReference type="EC" id="6.1.1.23" evidence="7"/>
<evidence type="ECO:0000256" key="2">
    <source>
        <dbReference type="ARBA" id="ARBA00022598"/>
    </source>
</evidence>
<keyword evidence="7" id="KW-0963">Cytoplasm</keyword>
<keyword evidence="5 7" id="KW-0648">Protein biosynthesis</keyword>
<dbReference type="InterPro" id="IPR004364">
    <property type="entry name" value="Aa-tRNA-synt_II"/>
</dbReference>
<name>A0A318EY82_9FIRM</name>
<dbReference type="InterPro" id="IPR004365">
    <property type="entry name" value="NA-bd_OB_tRNA"/>
</dbReference>
<dbReference type="Pfam" id="PF00152">
    <property type="entry name" value="tRNA-synt_2"/>
    <property type="match status" value="1"/>
</dbReference>
<dbReference type="NCBIfam" id="TIGR00459">
    <property type="entry name" value="aspS_bact"/>
    <property type="match status" value="1"/>
</dbReference>
<comment type="function">
    <text evidence="7">Aspartyl-tRNA synthetase with relaxed tRNA specificity since it is able to aspartylate not only its cognate tRNA(Asp) but also tRNA(Asn). Reaction proceeds in two steps: L-aspartate is first activated by ATP to form Asp-AMP and then transferred to the acceptor end of tRNA(Asp/Asn).</text>
</comment>
<keyword evidence="6 7" id="KW-0030">Aminoacyl-tRNA synthetase</keyword>
<keyword evidence="3 7" id="KW-0547">Nucleotide-binding</keyword>
<dbReference type="PANTHER" id="PTHR22594">
    <property type="entry name" value="ASPARTYL/LYSYL-TRNA SYNTHETASE"/>
    <property type="match status" value="1"/>
</dbReference>
<dbReference type="GO" id="GO:0016740">
    <property type="term" value="F:transferase activity"/>
    <property type="evidence" value="ECO:0007669"/>
    <property type="project" value="UniProtKB-ARBA"/>
</dbReference>
<comment type="caution">
    <text evidence="7">Lacks conserved residue(s) required for the propagation of feature annotation.</text>
</comment>
<dbReference type="NCBIfam" id="NF001750">
    <property type="entry name" value="PRK00476.1"/>
    <property type="match status" value="1"/>
</dbReference>
<feature type="region of interest" description="Aspartate" evidence="7">
    <location>
        <begin position="206"/>
        <end position="209"/>
    </location>
</feature>
<comment type="similarity">
    <text evidence="1 7">Belongs to the class-II aminoacyl-tRNA synthetase family. Type 1 subfamily.</text>
</comment>
<feature type="binding site" evidence="7">
    <location>
        <position position="456"/>
    </location>
    <ligand>
        <name>L-aspartate</name>
        <dbReference type="ChEBI" id="CHEBI:29991"/>
    </ligand>
</feature>
<dbReference type="PRINTS" id="PR01042">
    <property type="entry name" value="TRNASYNTHASP"/>
</dbReference>
<feature type="binding site" evidence="7">
    <location>
        <position position="490"/>
    </location>
    <ligand>
        <name>ATP</name>
        <dbReference type="ChEBI" id="CHEBI:30616"/>
    </ligand>
</feature>
<dbReference type="Gene3D" id="3.30.930.10">
    <property type="entry name" value="Bira Bifunctional Protein, Domain 2"/>
    <property type="match status" value="1"/>
</dbReference>
<dbReference type="Gene3D" id="2.40.50.140">
    <property type="entry name" value="Nucleic acid-binding proteins"/>
    <property type="match status" value="1"/>
</dbReference>
<evidence type="ECO:0000256" key="6">
    <source>
        <dbReference type="ARBA" id="ARBA00023146"/>
    </source>
</evidence>
<evidence type="ECO:0000256" key="3">
    <source>
        <dbReference type="ARBA" id="ARBA00022741"/>
    </source>
</evidence>
<dbReference type="InterPro" id="IPR002312">
    <property type="entry name" value="Asp/Asn-tRNA-synth_IIb"/>
</dbReference>
<reference evidence="9 10" key="1">
    <citation type="submission" date="2018-05" db="EMBL/GenBank/DDBJ databases">
        <title>Genomic Encyclopedia of Type Strains, Phase IV (KMG-IV): sequencing the most valuable type-strain genomes for metagenomic binning, comparative biology and taxonomic classification.</title>
        <authorList>
            <person name="Goeker M."/>
        </authorList>
    </citation>
    <scope>NUCLEOTIDE SEQUENCE [LARGE SCALE GENOMIC DNA]</scope>
    <source>
        <strain evidence="9 10">DSM 28816</strain>
    </source>
</reference>
<dbReference type="SUPFAM" id="SSF55261">
    <property type="entry name" value="GAD domain-like"/>
    <property type="match status" value="1"/>
</dbReference>
<dbReference type="InterPro" id="IPR004115">
    <property type="entry name" value="GAD-like_sf"/>
</dbReference>
<dbReference type="PROSITE" id="PS50862">
    <property type="entry name" value="AA_TRNA_LIGASE_II"/>
    <property type="match status" value="1"/>
</dbReference>
<dbReference type="CDD" id="cd00777">
    <property type="entry name" value="AspRS_core"/>
    <property type="match status" value="1"/>
</dbReference>
<evidence type="ECO:0000256" key="5">
    <source>
        <dbReference type="ARBA" id="ARBA00022917"/>
    </source>
</evidence>
<dbReference type="InterPro" id="IPR029351">
    <property type="entry name" value="GAD_dom"/>
</dbReference>
<evidence type="ECO:0000313" key="10">
    <source>
        <dbReference type="Proteomes" id="UP000247523"/>
    </source>
</evidence>
<feature type="site" description="Important for tRNA non-discrimination" evidence="7">
    <location>
        <position position="90"/>
    </location>
</feature>
<dbReference type="SUPFAM" id="SSF50249">
    <property type="entry name" value="Nucleic acid-binding proteins"/>
    <property type="match status" value="1"/>
</dbReference>
<comment type="subcellular location">
    <subcellularLocation>
        <location evidence="7">Cytoplasm</location>
    </subcellularLocation>
</comment>
<feature type="binding site" evidence="7">
    <location>
        <position position="497"/>
    </location>
    <ligand>
        <name>L-aspartate</name>
        <dbReference type="ChEBI" id="CHEBI:29991"/>
    </ligand>
</feature>
<dbReference type="GO" id="GO:0050560">
    <property type="term" value="F:aspartate-tRNA(Asn) ligase activity"/>
    <property type="evidence" value="ECO:0007669"/>
    <property type="project" value="UniProtKB-EC"/>
</dbReference>
<dbReference type="GO" id="GO:0005524">
    <property type="term" value="F:ATP binding"/>
    <property type="evidence" value="ECO:0007669"/>
    <property type="project" value="UniProtKB-UniRule"/>
</dbReference>
<dbReference type="CDD" id="cd04317">
    <property type="entry name" value="EcAspRS_like_N"/>
    <property type="match status" value="1"/>
</dbReference>
<dbReference type="InterPro" id="IPR045864">
    <property type="entry name" value="aa-tRNA-synth_II/BPL/LPL"/>
</dbReference>
<feature type="binding site" evidence="7">
    <location>
        <position position="237"/>
    </location>
    <ligand>
        <name>ATP</name>
        <dbReference type="ChEBI" id="CHEBI:30616"/>
    </ligand>
</feature>
<dbReference type="SUPFAM" id="SSF55681">
    <property type="entry name" value="Class II aaRS and biotin synthetases"/>
    <property type="match status" value="1"/>
</dbReference>
<evidence type="ECO:0000256" key="4">
    <source>
        <dbReference type="ARBA" id="ARBA00022840"/>
    </source>
</evidence>
<dbReference type="Pfam" id="PF02938">
    <property type="entry name" value="GAD"/>
    <property type="match status" value="1"/>
</dbReference>
<dbReference type="Proteomes" id="UP000247523">
    <property type="component" value="Unassembled WGS sequence"/>
</dbReference>
<evidence type="ECO:0000259" key="8">
    <source>
        <dbReference type="PROSITE" id="PS50862"/>
    </source>
</evidence>
<keyword evidence="4 7" id="KW-0067">ATP-binding</keyword>
<sequence>MAESMKGLHRTHRCTQVTSSNIGEEVIVMGWVQKSRNKGGIIFVDLRDRSGMIQIIFEAADVKAEGFAKAEKLRSEFVIAVVGKVEARSGAVNENLLTGDIEIRAKEIRILSEAQTPPFPIEENSKTKEELRLKYRYLDLRRPDLQENIILRSKAVNITRTFLAEEGFLEIETPILQKSTPEGARDYLVPSRVHPGSFYALPQSPQLFKQLLMCSGFDRYFQIAKCFRDEDLRADRQPEFTQIDMELSFVDVDDVLDVNERLLKKLFDETIGIDVSLPIQRMTWQEAMNRYGSDKPDTRFGMELKDVSETVKDCGFGVFTGALENGGSVRGINAKGQGAMPRKKIDALVAFAKDFGAKGLAYLSIGEDGSYKSSFSKFMTEEELEALVTAMDGEKGDLLLFAADVNKVVYDVLGNLRLEIARSLELIDKTKYNFLWVTEFPLFEWSQEQNRLVAMHHPFTMPMEEDLELLDTNPAAARAKAYDIVLNGTEIGGGSIRIYQDDVQEKMFELLGFTKEESYERFGFLLNAFKYGVPPHAGLAYGLDRLIMLMAKEDSIRDVIAFPKVKDASCLMSNAPDVVDKKQLEELDIALVSKTKE</sequence>
<dbReference type="PANTHER" id="PTHR22594:SF5">
    <property type="entry name" value="ASPARTATE--TRNA LIGASE, MITOCHONDRIAL"/>
    <property type="match status" value="1"/>
</dbReference>
<dbReference type="GO" id="GO:0003676">
    <property type="term" value="F:nucleic acid binding"/>
    <property type="evidence" value="ECO:0007669"/>
    <property type="project" value="InterPro"/>
</dbReference>
<dbReference type="Gene3D" id="3.30.1360.30">
    <property type="entry name" value="GAD-like domain"/>
    <property type="match status" value="1"/>
</dbReference>
<feature type="binding site" evidence="7">
    <location>
        <begin position="228"/>
        <end position="230"/>
    </location>
    <ligand>
        <name>ATP</name>
        <dbReference type="ChEBI" id="CHEBI:30616"/>
    </ligand>
</feature>
<comment type="caution">
    <text evidence="9">The sequence shown here is derived from an EMBL/GenBank/DDBJ whole genome shotgun (WGS) entry which is preliminary data.</text>
</comment>
<dbReference type="GO" id="GO:0006422">
    <property type="term" value="P:aspartyl-tRNA aminoacylation"/>
    <property type="evidence" value="ECO:0007669"/>
    <property type="project" value="UniProtKB-UniRule"/>
</dbReference>
<dbReference type="InterPro" id="IPR012340">
    <property type="entry name" value="NA-bd_OB-fold"/>
</dbReference>
<dbReference type="EMBL" id="QICS01000001">
    <property type="protein sequence ID" value="PXV96004.1"/>
    <property type="molecule type" value="Genomic_DNA"/>
</dbReference>
<accession>A0A318EY82</accession>
<dbReference type="GO" id="GO:0140096">
    <property type="term" value="F:catalytic activity, acting on a protein"/>
    <property type="evidence" value="ECO:0007669"/>
    <property type="project" value="UniProtKB-ARBA"/>
</dbReference>
<feature type="binding site" evidence="7">
    <location>
        <begin position="542"/>
        <end position="545"/>
    </location>
    <ligand>
        <name>ATP</name>
        <dbReference type="ChEBI" id="CHEBI:30616"/>
    </ligand>
</feature>
<dbReference type="Pfam" id="PF01336">
    <property type="entry name" value="tRNA_anti-codon"/>
    <property type="match status" value="1"/>
</dbReference>
<dbReference type="InterPro" id="IPR006195">
    <property type="entry name" value="aa-tRNA-synth_II"/>
</dbReference>
<dbReference type="AlphaFoldDB" id="A0A318EY82"/>
<evidence type="ECO:0000256" key="1">
    <source>
        <dbReference type="ARBA" id="ARBA00006303"/>
    </source>
</evidence>
<proteinExistence type="inferred from homology"/>